<sequence length="829" mass="93924">MLQRAASNAYSWWWASHIRTSQSKWLDTTLQEMEDRVKLMIKLIGADADSFGKKAELYFRSRPELISNVEEMFKSYQALADRFDRISSELHKANHTIATVFPDHVQFAMQESDGEGLPKAITSIDLINHKFPALEGLPMGSRVTSRGSSPVQKRTQTHRRVASHMNKDKALEEIDKLQKKILLLQTEKEFLKTSYDSALGKYLDIERQVAGLQDEVCSLQDTFSTGSDIEDNEARALMAARAILSCEHTLVNLQGQQKRSHDEARAEFRRFGEAKEKLKTFKNECGQPQTQNEGPDHLDTGLTQVLPPVDGDVSVRNEVKLDLQEICQKVKELIELRPEASVAEVAEKVDRLVEKVINLELATTSQNAQINRMKSEIDDFHKRLHALEEEKVVLLADSSKLADRLKQVEGVLQNVQQIGRSIQDGTVNISKELTEACSELTEFVETLHSPEHVKDSSRKGPEGPMVQERLVPNGSEGEDNILSEDSTSVLQSYKDTEQQLSEIEEKNRNYHTEAMSELNELKSSNTMKDEEIHSLRRMLSSLQRNMNASECMEKSEETSKITTTPTTEETSKIAGDIDEYIKQCQVEEPLACSVGEEKFRAEIDKVLEQNMDFWLRFSTSYHQIRHFQAVFDKLKAEMVKLTDAQEQGAVDGIPTNHQVAKLESAVLEKKFRDLNTDLQVWMEKNVLLKGEVENKFSSLCSIQEDISKITVLDKSDDDHFTLLEAAKFQGEVLNMKQENNKVNKELEAGLDHVRGLQVEVGRVLLKLRENLELSIARSNRAQQNFRALSIKAGVPLRTFLFGAKPKKPSLFSCMGPGMHKQYGSSKTSR</sequence>
<reference evidence="1" key="2">
    <citation type="submission" date="2025-09" db="UniProtKB">
        <authorList>
            <consortium name="EnsemblPlants"/>
        </authorList>
    </citation>
    <scope>IDENTIFICATION</scope>
</reference>
<dbReference type="EnsemblPlants" id="AVESA.00010b.r2.1AG0015420.1">
    <property type="protein sequence ID" value="AVESA.00010b.r2.1AG0015420.1.CDS"/>
    <property type="gene ID" value="AVESA.00010b.r2.1AG0015420"/>
</dbReference>
<evidence type="ECO:0000313" key="1">
    <source>
        <dbReference type="EnsemblPlants" id="AVESA.00010b.r2.1AG0015420.1.CDS"/>
    </source>
</evidence>
<protein>
    <submittedName>
        <fullName evidence="1">Uncharacterized protein</fullName>
    </submittedName>
</protein>
<reference evidence="1" key="1">
    <citation type="submission" date="2021-05" db="EMBL/GenBank/DDBJ databases">
        <authorList>
            <person name="Scholz U."/>
            <person name="Mascher M."/>
            <person name="Fiebig A."/>
        </authorList>
    </citation>
    <scope>NUCLEOTIDE SEQUENCE [LARGE SCALE GENOMIC DNA]</scope>
</reference>
<accession>A0ACD5T9N5</accession>
<name>A0ACD5T9N5_AVESA</name>
<dbReference type="Proteomes" id="UP001732700">
    <property type="component" value="Chromosome 1A"/>
</dbReference>
<organism evidence="1 2">
    <name type="scientific">Avena sativa</name>
    <name type="common">Oat</name>
    <dbReference type="NCBI Taxonomy" id="4498"/>
    <lineage>
        <taxon>Eukaryota</taxon>
        <taxon>Viridiplantae</taxon>
        <taxon>Streptophyta</taxon>
        <taxon>Embryophyta</taxon>
        <taxon>Tracheophyta</taxon>
        <taxon>Spermatophyta</taxon>
        <taxon>Magnoliopsida</taxon>
        <taxon>Liliopsida</taxon>
        <taxon>Poales</taxon>
        <taxon>Poaceae</taxon>
        <taxon>BOP clade</taxon>
        <taxon>Pooideae</taxon>
        <taxon>Poodae</taxon>
        <taxon>Poeae</taxon>
        <taxon>Poeae Chloroplast Group 1 (Aveneae type)</taxon>
        <taxon>Aveninae</taxon>
        <taxon>Avena</taxon>
    </lineage>
</organism>
<evidence type="ECO:0000313" key="2">
    <source>
        <dbReference type="Proteomes" id="UP001732700"/>
    </source>
</evidence>
<keyword evidence="2" id="KW-1185">Reference proteome</keyword>
<proteinExistence type="predicted"/>